<dbReference type="EMBL" id="WTYB01000001">
    <property type="protein sequence ID" value="MXP37201.1"/>
    <property type="molecule type" value="Genomic_DNA"/>
</dbReference>
<feature type="domain" description="Phage-Barnase-EndoU-ColicinE5/D-RelE like nuclease 3" evidence="2">
    <location>
        <begin position="318"/>
        <end position="418"/>
    </location>
</feature>
<sequence length="420" mass="46781">MSDDPVSGVFGRPFTEQVAFFRRKLGNLVPTEFWDDMLREEHDRGFMVAGAAKADLLTDLAAAVDKAIAEGRGIEEFRRDFDAIVRRHGWTGWTGQGTIQGEAWRVKTILSTNASTSYAAGRFAQLRASNFKWWIYRHGGSQEPRPQHLSWDGLMLPPDHPFWDKFYPPSDWGCSCYVVGANSNAAARRMGGKPDKKLPDGWDRIDPKTGAPEGIGRGWDYAPGASVSGEVSAIAGKFRLWDQQVSKAFMAALPPDRADALADAYRRLPSTADDLRRYAQRVEEGSAAGDENRRPLPPVRTLGLVRTDQAARLASLKDGLDVSGFDYVIDTQLSTHIFNRHGKRSKDPFPIEPSDFALLPAIASNPDVIELGKDSKLGNLQRVIMRKAIGGVVYEAIWEVRSGRRSLYLKSFFVRRRNKG</sequence>
<proteinExistence type="predicted"/>
<evidence type="ECO:0000313" key="5">
    <source>
        <dbReference type="Proteomes" id="UP000430021"/>
    </source>
</evidence>
<organism evidence="4 5">
    <name type="scientific">Erythrobacter ramosus</name>
    <dbReference type="NCBI Taxonomy" id="35811"/>
    <lineage>
        <taxon>Bacteria</taxon>
        <taxon>Pseudomonadati</taxon>
        <taxon>Pseudomonadota</taxon>
        <taxon>Alphaproteobacteria</taxon>
        <taxon>Sphingomonadales</taxon>
        <taxon>Erythrobacteraceae</taxon>
        <taxon>Erythrobacter/Porphyrobacter group</taxon>
        <taxon>Erythrobacter</taxon>
    </lineage>
</organism>
<dbReference type="Proteomes" id="UP000548685">
    <property type="component" value="Unassembled WGS sequence"/>
</dbReference>
<dbReference type="AlphaFoldDB" id="A0A6I4UDE8"/>
<evidence type="ECO:0000259" key="1">
    <source>
        <dbReference type="Pfam" id="PF04233"/>
    </source>
</evidence>
<reference evidence="3 6" key="2">
    <citation type="submission" date="2020-08" db="EMBL/GenBank/DDBJ databases">
        <title>Genomic Encyclopedia of Type Strains, Phase IV (KMG-IV): sequencing the most valuable type-strain genomes for metagenomic binning, comparative biology and taxonomic classification.</title>
        <authorList>
            <person name="Goeker M."/>
        </authorList>
    </citation>
    <scope>NUCLEOTIDE SEQUENCE [LARGE SCALE GENOMIC DNA]</scope>
    <source>
        <strain evidence="3 6">DSM 8510</strain>
    </source>
</reference>
<feature type="domain" description="Phage head morphogenesis" evidence="1">
    <location>
        <begin position="60"/>
        <end position="178"/>
    </location>
</feature>
<evidence type="ECO:0000259" key="2">
    <source>
        <dbReference type="Pfam" id="PF18812"/>
    </source>
</evidence>
<evidence type="ECO:0000313" key="3">
    <source>
        <dbReference type="EMBL" id="MBB3775171.1"/>
    </source>
</evidence>
<dbReference type="InterPro" id="IPR006528">
    <property type="entry name" value="Phage_head_morphogenesis_dom"/>
</dbReference>
<dbReference type="OrthoDB" id="9813502at2"/>
<gene>
    <name evidence="3" type="ORF">FHS52_001114</name>
    <name evidence="4" type="ORF">GRI59_01075</name>
</gene>
<accession>A0A6I4UDE8</accession>
<comment type="caution">
    <text evidence="4">The sequence shown here is derived from an EMBL/GenBank/DDBJ whole genome shotgun (WGS) entry which is preliminary data.</text>
</comment>
<dbReference type="InterPro" id="IPR041301">
    <property type="entry name" value="PBECR3"/>
</dbReference>
<name>A0A6I4UDE8_9SPHN</name>
<protein>
    <submittedName>
        <fullName evidence="4">Phage head protein</fullName>
    </submittedName>
</protein>
<dbReference type="RefSeq" id="WP_160759357.1">
    <property type="nucleotide sequence ID" value="NZ_BAAADZ010000002.1"/>
</dbReference>
<dbReference type="EMBL" id="JACICE010000001">
    <property type="protein sequence ID" value="MBB3775171.1"/>
    <property type="molecule type" value="Genomic_DNA"/>
</dbReference>
<evidence type="ECO:0000313" key="4">
    <source>
        <dbReference type="EMBL" id="MXP37201.1"/>
    </source>
</evidence>
<dbReference type="Proteomes" id="UP000430021">
    <property type="component" value="Unassembled WGS sequence"/>
</dbReference>
<evidence type="ECO:0000313" key="6">
    <source>
        <dbReference type="Proteomes" id="UP000548685"/>
    </source>
</evidence>
<reference evidence="4 5" key="1">
    <citation type="submission" date="2019-12" db="EMBL/GenBank/DDBJ databases">
        <title>Genomic-based taxomic classification of the family Erythrobacteraceae.</title>
        <authorList>
            <person name="Xu L."/>
        </authorList>
    </citation>
    <scope>NUCLEOTIDE SEQUENCE [LARGE SCALE GENOMIC DNA]</scope>
    <source>
        <strain evidence="4 5">JCM 10282</strain>
    </source>
</reference>
<keyword evidence="6" id="KW-1185">Reference proteome</keyword>
<dbReference type="Pfam" id="PF18812">
    <property type="entry name" value="PBECR3"/>
    <property type="match status" value="1"/>
</dbReference>
<dbReference type="Pfam" id="PF04233">
    <property type="entry name" value="Phage_Mu_F"/>
    <property type="match status" value="1"/>
</dbReference>